<dbReference type="AlphaFoldDB" id="A0A544TLX0"/>
<feature type="transmembrane region" description="Helical" evidence="10">
    <location>
        <begin position="6"/>
        <end position="23"/>
    </location>
</feature>
<feature type="transmembrane region" description="Helical" evidence="10">
    <location>
        <begin position="92"/>
        <end position="115"/>
    </location>
</feature>
<dbReference type="GO" id="GO:0062054">
    <property type="term" value="F:fluoride channel activity"/>
    <property type="evidence" value="ECO:0007669"/>
    <property type="project" value="UniProtKB-UniRule"/>
</dbReference>
<dbReference type="Proteomes" id="UP000316626">
    <property type="component" value="Unassembled WGS sequence"/>
</dbReference>
<evidence type="ECO:0000256" key="3">
    <source>
        <dbReference type="ARBA" id="ARBA00022692"/>
    </source>
</evidence>
<name>A0A544TLX0_9BACI</name>
<keyword evidence="10" id="KW-0479">Metal-binding</keyword>
<evidence type="ECO:0000256" key="4">
    <source>
        <dbReference type="ARBA" id="ARBA00022989"/>
    </source>
</evidence>
<dbReference type="GO" id="GO:0046872">
    <property type="term" value="F:metal ion binding"/>
    <property type="evidence" value="ECO:0007669"/>
    <property type="project" value="UniProtKB-KW"/>
</dbReference>
<dbReference type="GO" id="GO:0140114">
    <property type="term" value="P:cellular detoxification of fluoride"/>
    <property type="evidence" value="ECO:0007669"/>
    <property type="project" value="UniProtKB-UniRule"/>
</dbReference>
<dbReference type="PANTHER" id="PTHR28259:SF1">
    <property type="entry name" value="FLUORIDE EXPORT PROTEIN 1-RELATED"/>
    <property type="match status" value="1"/>
</dbReference>
<dbReference type="OrthoDB" id="9815830at2"/>
<comment type="function">
    <text evidence="9 10">Fluoride-specific ion channel. Important for reducing fluoride concentration in the cell, thus reducing its toxicity.</text>
</comment>
<evidence type="ECO:0000256" key="1">
    <source>
        <dbReference type="ARBA" id="ARBA00004651"/>
    </source>
</evidence>
<evidence type="ECO:0000256" key="10">
    <source>
        <dbReference type="HAMAP-Rule" id="MF_00454"/>
    </source>
</evidence>
<comment type="subcellular location">
    <subcellularLocation>
        <location evidence="1 10">Cell membrane</location>
        <topology evidence="1 10">Multi-pass membrane protein</topology>
    </subcellularLocation>
</comment>
<dbReference type="Pfam" id="PF02537">
    <property type="entry name" value="CRCB"/>
    <property type="match status" value="1"/>
</dbReference>
<keyword evidence="3 10" id="KW-0812">Transmembrane</keyword>
<dbReference type="RefSeq" id="WP_142643729.1">
    <property type="nucleotide sequence ID" value="NZ_VDGI01000020.1"/>
</dbReference>
<keyword evidence="12" id="KW-1185">Reference proteome</keyword>
<dbReference type="EMBL" id="VDGI01000020">
    <property type="protein sequence ID" value="TQR18452.1"/>
    <property type="molecule type" value="Genomic_DNA"/>
</dbReference>
<evidence type="ECO:0000256" key="8">
    <source>
        <dbReference type="ARBA" id="ARBA00035585"/>
    </source>
</evidence>
<evidence type="ECO:0000256" key="2">
    <source>
        <dbReference type="ARBA" id="ARBA00022475"/>
    </source>
</evidence>
<feature type="binding site" evidence="10">
    <location>
        <position position="72"/>
    </location>
    <ligand>
        <name>Na(+)</name>
        <dbReference type="ChEBI" id="CHEBI:29101"/>
        <note>structural</note>
    </ligand>
</feature>
<gene>
    <name evidence="10 11" type="primary">crcB</name>
    <name evidence="10" type="synonym">fluC</name>
    <name evidence="11" type="ORF">FG384_16070</name>
</gene>
<comment type="caution">
    <text evidence="11">The sequence shown here is derived from an EMBL/GenBank/DDBJ whole genome shotgun (WGS) entry which is preliminary data.</text>
</comment>
<accession>A0A544TLX0</accession>
<reference evidence="11 12" key="1">
    <citation type="submission" date="2019-06" db="EMBL/GenBank/DDBJ databases">
        <title>Psychrobacillus vulpis sp. nov., a new species isolated from feces of a red fox that inhabits in The Tablas de Daimiel Natural Park, Albacete, Spain.</title>
        <authorList>
            <person name="Rodriguez M."/>
            <person name="Reina J.C."/>
            <person name="Bejar V."/>
            <person name="Llamas I."/>
        </authorList>
    </citation>
    <scope>NUCLEOTIDE SEQUENCE [LARGE SCALE GENOMIC DNA]</scope>
    <source>
        <strain evidence="11 12">Z8</strain>
    </source>
</reference>
<organism evidence="11 12">
    <name type="scientific">Psychrobacillus vulpis</name>
    <dbReference type="NCBI Taxonomy" id="2325572"/>
    <lineage>
        <taxon>Bacteria</taxon>
        <taxon>Bacillati</taxon>
        <taxon>Bacillota</taxon>
        <taxon>Bacilli</taxon>
        <taxon>Bacillales</taxon>
        <taxon>Bacillaceae</taxon>
        <taxon>Psychrobacillus</taxon>
    </lineage>
</organism>
<feature type="transmembrane region" description="Helical" evidence="10">
    <location>
        <begin position="35"/>
        <end position="55"/>
    </location>
</feature>
<feature type="transmembrane region" description="Helical" evidence="10">
    <location>
        <begin position="61"/>
        <end position="80"/>
    </location>
</feature>
<dbReference type="InterPro" id="IPR003691">
    <property type="entry name" value="FluC"/>
</dbReference>
<dbReference type="HAMAP" id="MF_00454">
    <property type="entry name" value="FluC"/>
    <property type="match status" value="1"/>
</dbReference>
<keyword evidence="6 10" id="KW-0407">Ion channel</keyword>
<dbReference type="PANTHER" id="PTHR28259">
    <property type="entry name" value="FLUORIDE EXPORT PROTEIN 1-RELATED"/>
    <property type="match status" value="1"/>
</dbReference>
<dbReference type="GO" id="GO:0005886">
    <property type="term" value="C:plasma membrane"/>
    <property type="evidence" value="ECO:0007669"/>
    <property type="project" value="UniProtKB-SubCell"/>
</dbReference>
<evidence type="ECO:0000313" key="12">
    <source>
        <dbReference type="Proteomes" id="UP000316626"/>
    </source>
</evidence>
<feature type="binding site" evidence="10">
    <location>
        <position position="75"/>
    </location>
    <ligand>
        <name>Na(+)</name>
        <dbReference type="ChEBI" id="CHEBI:29101"/>
        <note>structural</note>
    </ligand>
</feature>
<protein>
    <recommendedName>
        <fullName evidence="10">Fluoride-specific ion channel FluC</fullName>
    </recommendedName>
</protein>
<comment type="similarity">
    <text evidence="7 10">Belongs to the fluoride channel Fluc/FEX (TC 1.A.43) family.</text>
</comment>
<comment type="activity regulation">
    <text evidence="10">Na(+) is not transported, but it plays an essential structural role and its presence is essential for fluoride channel function.</text>
</comment>
<comment type="catalytic activity">
    <reaction evidence="8">
        <text>fluoride(in) = fluoride(out)</text>
        <dbReference type="Rhea" id="RHEA:76159"/>
        <dbReference type="ChEBI" id="CHEBI:17051"/>
    </reaction>
    <physiologicalReaction direction="left-to-right" evidence="8">
        <dbReference type="Rhea" id="RHEA:76160"/>
    </physiologicalReaction>
</comment>
<keyword evidence="4 10" id="KW-1133">Transmembrane helix</keyword>
<evidence type="ECO:0000256" key="6">
    <source>
        <dbReference type="ARBA" id="ARBA00023303"/>
    </source>
</evidence>
<proteinExistence type="inferred from homology"/>
<keyword evidence="2 10" id="KW-1003">Cell membrane</keyword>
<sequence>MTLLQLLAVGLGGFFGAIARYYTSQKWNKTEEGQLPYGTLFVNLVGSFLLGYFASSSLNEIYMLLLGTGFLGAFTTFSTLNKELVMLQKLPLKWIAYFTITYVGGLSSALLGYYLGS</sequence>
<keyword evidence="10" id="KW-0915">Sodium</keyword>
<dbReference type="NCBIfam" id="TIGR00494">
    <property type="entry name" value="crcB"/>
    <property type="match status" value="1"/>
</dbReference>
<keyword evidence="5 10" id="KW-0472">Membrane</keyword>
<evidence type="ECO:0000256" key="5">
    <source>
        <dbReference type="ARBA" id="ARBA00023136"/>
    </source>
</evidence>
<evidence type="ECO:0000256" key="9">
    <source>
        <dbReference type="ARBA" id="ARBA00049940"/>
    </source>
</evidence>
<keyword evidence="10" id="KW-0813">Transport</keyword>
<keyword evidence="10" id="KW-0406">Ion transport</keyword>
<evidence type="ECO:0000313" key="11">
    <source>
        <dbReference type="EMBL" id="TQR18452.1"/>
    </source>
</evidence>
<evidence type="ECO:0000256" key="7">
    <source>
        <dbReference type="ARBA" id="ARBA00035120"/>
    </source>
</evidence>